<evidence type="ECO:0000313" key="2">
    <source>
        <dbReference type="EMBL" id="TBU27349.1"/>
    </source>
</evidence>
<dbReference type="EMBL" id="ML143433">
    <property type="protein sequence ID" value="TBU27349.1"/>
    <property type="molecule type" value="Genomic_DNA"/>
</dbReference>
<sequence>MMGACVCVVVVVVEGVGEREVPVGRKTGEGRDVWWYIWDGQLNENVGVGSRTQTWGARISEKADGSVGSEAVETDCMYAPVIALANDEQRVADWACGCLCGGGRVSFYPGFGNLGCIGRGTCAWLVAVARVAEGQRTRRRPRRSQRG</sequence>
<dbReference type="Proteomes" id="UP000292957">
    <property type="component" value="Unassembled WGS sequence"/>
</dbReference>
<proteinExistence type="predicted"/>
<dbReference type="AlphaFoldDB" id="A0A4Q9MIT3"/>
<gene>
    <name evidence="2" type="ORF">BD311DRAFT_760573</name>
</gene>
<feature type="signal peptide" evidence="1">
    <location>
        <begin position="1"/>
        <end position="15"/>
    </location>
</feature>
<name>A0A4Q9MIT3_9APHY</name>
<reference evidence="2" key="1">
    <citation type="submission" date="2019-01" db="EMBL/GenBank/DDBJ databases">
        <title>Draft genome sequences of three monokaryotic isolates of the white-rot basidiomycete fungus Dichomitus squalens.</title>
        <authorList>
            <consortium name="DOE Joint Genome Institute"/>
            <person name="Lopez S.C."/>
            <person name="Andreopoulos B."/>
            <person name="Pangilinan J."/>
            <person name="Lipzen A."/>
            <person name="Riley R."/>
            <person name="Ahrendt S."/>
            <person name="Ng V."/>
            <person name="Barry K."/>
            <person name="Daum C."/>
            <person name="Grigoriev I.V."/>
            <person name="Hilden K.S."/>
            <person name="Makela M.R."/>
            <person name="de Vries R.P."/>
        </authorList>
    </citation>
    <scope>NUCLEOTIDE SEQUENCE [LARGE SCALE GENOMIC DNA]</scope>
    <source>
        <strain evidence="2">OM18370.1</strain>
    </source>
</reference>
<protein>
    <submittedName>
        <fullName evidence="2">Uncharacterized protein</fullName>
    </submittedName>
</protein>
<organism evidence="2">
    <name type="scientific">Dichomitus squalens</name>
    <dbReference type="NCBI Taxonomy" id="114155"/>
    <lineage>
        <taxon>Eukaryota</taxon>
        <taxon>Fungi</taxon>
        <taxon>Dikarya</taxon>
        <taxon>Basidiomycota</taxon>
        <taxon>Agaricomycotina</taxon>
        <taxon>Agaricomycetes</taxon>
        <taxon>Polyporales</taxon>
        <taxon>Polyporaceae</taxon>
        <taxon>Dichomitus</taxon>
    </lineage>
</organism>
<keyword evidence="1" id="KW-0732">Signal</keyword>
<evidence type="ECO:0000256" key="1">
    <source>
        <dbReference type="SAM" id="SignalP"/>
    </source>
</evidence>
<accession>A0A4Q9MIT3</accession>
<feature type="chain" id="PRO_5020377829" evidence="1">
    <location>
        <begin position="16"/>
        <end position="147"/>
    </location>
</feature>